<dbReference type="GO" id="GO:0003677">
    <property type="term" value="F:DNA binding"/>
    <property type="evidence" value="ECO:0007669"/>
    <property type="project" value="InterPro"/>
</dbReference>
<dbReference type="InterPro" id="IPR041657">
    <property type="entry name" value="HTH_17"/>
</dbReference>
<dbReference type="InterPro" id="IPR009061">
    <property type="entry name" value="DNA-bd_dom_put_sf"/>
</dbReference>
<dbReference type="InterPro" id="IPR010093">
    <property type="entry name" value="SinI_DNA-bd"/>
</dbReference>
<dbReference type="OrthoDB" id="26212at2"/>
<evidence type="ECO:0000313" key="3">
    <source>
        <dbReference type="Proteomes" id="UP000198282"/>
    </source>
</evidence>
<sequence length="149" mass="15982">MARTSVLAKATRVVPCPSHQNALTETSRMTADQVEVVLRTSDGSELVLPIELVQVLIASAGELAIGHAVTIMASETQLTPAEAAEMLGLSRPFVARLLDSGDIPSTCLPGSRHRVVRLADILAFQAARDRRKEGRRQIADAIEEAGLPY</sequence>
<organism evidence="2 3">
    <name type="scientific">Streptosporangium subroseum</name>
    <dbReference type="NCBI Taxonomy" id="106412"/>
    <lineage>
        <taxon>Bacteria</taxon>
        <taxon>Bacillati</taxon>
        <taxon>Actinomycetota</taxon>
        <taxon>Actinomycetes</taxon>
        <taxon>Streptosporangiales</taxon>
        <taxon>Streptosporangiaceae</taxon>
        <taxon>Streptosporangium</taxon>
    </lineage>
</organism>
<protein>
    <submittedName>
        <fullName evidence="2">DNA binding domain-containing protein, excisionase family</fullName>
    </submittedName>
</protein>
<dbReference type="AlphaFoldDB" id="A0A239MB00"/>
<dbReference type="Proteomes" id="UP000198282">
    <property type="component" value="Unassembled WGS sequence"/>
</dbReference>
<dbReference type="RefSeq" id="WP_089210839.1">
    <property type="nucleotide sequence ID" value="NZ_FZOD01000039.1"/>
</dbReference>
<evidence type="ECO:0000259" key="1">
    <source>
        <dbReference type="Pfam" id="PF12728"/>
    </source>
</evidence>
<name>A0A239MB00_9ACTN</name>
<proteinExistence type="predicted"/>
<dbReference type="NCBIfam" id="TIGR01764">
    <property type="entry name" value="excise"/>
    <property type="match status" value="1"/>
</dbReference>
<dbReference type="Pfam" id="PF12728">
    <property type="entry name" value="HTH_17"/>
    <property type="match status" value="1"/>
</dbReference>
<dbReference type="EMBL" id="FZOD01000039">
    <property type="protein sequence ID" value="SNT39362.1"/>
    <property type="molecule type" value="Genomic_DNA"/>
</dbReference>
<keyword evidence="3" id="KW-1185">Reference proteome</keyword>
<feature type="domain" description="Helix-turn-helix" evidence="1">
    <location>
        <begin position="78"/>
        <end position="128"/>
    </location>
</feature>
<evidence type="ECO:0000313" key="2">
    <source>
        <dbReference type="EMBL" id="SNT39362.1"/>
    </source>
</evidence>
<dbReference type="SUPFAM" id="SSF46955">
    <property type="entry name" value="Putative DNA-binding domain"/>
    <property type="match status" value="1"/>
</dbReference>
<reference evidence="2 3" key="1">
    <citation type="submission" date="2017-06" db="EMBL/GenBank/DDBJ databases">
        <authorList>
            <person name="Kim H.J."/>
            <person name="Triplett B.A."/>
        </authorList>
    </citation>
    <scope>NUCLEOTIDE SEQUENCE [LARGE SCALE GENOMIC DNA]</scope>
    <source>
        <strain evidence="2 3">CGMCC 4.2132</strain>
    </source>
</reference>
<accession>A0A239MB00</accession>
<gene>
    <name evidence="2" type="ORF">SAMN05216276_103921</name>
</gene>